<evidence type="ECO:0000256" key="4">
    <source>
        <dbReference type="ARBA" id="ARBA00022741"/>
    </source>
</evidence>
<dbReference type="Pfam" id="PF00122">
    <property type="entry name" value="E1-E2_ATPase"/>
    <property type="match status" value="1"/>
</dbReference>
<evidence type="ECO:0000256" key="5">
    <source>
        <dbReference type="ARBA" id="ARBA00022840"/>
    </source>
</evidence>
<keyword evidence="4" id="KW-0547">Nucleotide-binding</keyword>
<dbReference type="SUPFAM" id="SSF81665">
    <property type="entry name" value="Calcium ATPase, transmembrane domain M"/>
    <property type="match status" value="1"/>
</dbReference>
<accession>A0A4R4UWA3</accession>
<comment type="caution">
    <text evidence="14">The sequence shown here is derived from an EMBL/GenBank/DDBJ whole genome shotgun (WGS) entry which is preliminary data.</text>
</comment>
<dbReference type="PROSITE" id="PS00154">
    <property type="entry name" value="ATPASE_E1_E2"/>
    <property type="match status" value="1"/>
</dbReference>
<dbReference type="SFLD" id="SFLDG00002">
    <property type="entry name" value="C1.7:_P-type_atpase_like"/>
    <property type="match status" value="1"/>
</dbReference>
<dbReference type="SUPFAM" id="SSF81653">
    <property type="entry name" value="Calcium ATPase, transduction domain A"/>
    <property type="match status" value="1"/>
</dbReference>
<keyword evidence="8 11" id="KW-1133">Transmembrane helix</keyword>
<evidence type="ECO:0000313" key="15">
    <source>
        <dbReference type="Proteomes" id="UP000294744"/>
    </source>
</evidence>
<dbReference type="GO" id="GO:0005886">
    <property type="term" value="C:plasma membrane"/>
    <property type="evidence" value="ECO:0007669"/>
    <property type="project" value="UniProtKB-SubCell"/>
</dbReference>
<protein>
    <submittedName>
        <fullName evidence="14">HAD family hydrolase</fullName>
    </submittedName>
</protein>
<dbReference type="PANTHER" id="PTHR24093:SF513">
    <property type="entry name" value="CATION-TRANSPORTING ATPASE I-RELATED"/>
    <property type="match status" value="1"/>
</dbReference>
<dbReference type="Gene3D" id="3.40.50.1000">
    <property type="entry name" value="HAD superfamily/HAD-like"/>
    <property type="match status" value="1"/>
</dbReference>
<keyword evidence="5" id="KW-0067">ATP-binding</keyword>
<evidence type="ECO:0000256" key="7">
    <source>
        <dbReference type="ARBA" id="ARBA00022967"/>
    </source>
</evidence>
<sequence length="1472" mass="151339">MLRWLLSQATEVAAPVLQAARAATTSPGDRRTWRGRERSHLEMRGAHLPGNDDAVREVKRRLSELAGVRSAEVNGVLGRVVVEHDPELPDLTEPSRIIAEVESGFGLGDQDVAPRSERHPGNAEAVLRDAGALAVGVLGLGYAGLGALLPGRLVSPLVPAAVSLVDSVPWMRGGLQRVVGRGPLDLALALGGAAGQGLSGSPLGALTDLCGRFCSARETLARNQAWQHWEDALPHACPALAHRPRPRPVPDGPVERVANASGGAALGGAVTAYALSRAPQRALAALLAAVPKPAAGGREAFATTLSTSLASRGALVLEPDALRLLDRVDAVVFDSPALLTGRRVVDSVIPLDDGGESSELFTRAGELVDPADPVAHRSSGNWSVAPLDELDHPLEARRAAEAETACGATVLGLVHDGRTVALVVVADELDPLAEALVDTARSVAAEVLVTGSGMERRLPVDGSVPGGSELADSVRALQDDGAVVAVVSHLDGDGLAAADLGIGLSPSDPAAWAADVICPSAAVLDLLLGSAGEARAASRYAAGISAAGALLGALFAAFGPASGAPARASMPVHAATLAAYATGAWVALRVTTRPPPLPRERTPWHAMPTTTVLSTLDTSEQGLAASSAAERHRPPDDGHAPVGVFAATVEGLITPITPVLGAGAVISAGLGSVVDAGLICGVLLASALIDGVQRAATDRELAKLLSSGRTPARRRRGGNTEIVSSDELVPGDVVELRAGDGVPADCRLLSVESLEVDESGLTGESHLVTKTAAPTTAPAVADRTSMLYRGTVIASGTGLAVAVAVGSHTELGRTTAQVTGTDDATGVEARLAELTKKVLPVSIGAGALLFASDLLRGVPMGQTVARSVGLAVAAVPEGLPFVATLAELAAARRMSKRGVLVRSPATIEALGRVDALCFDKTGTLTQGRIALGEVSDGRDSRGVHELQSAHREVVTAALRATPRPQDDHPLPHPTDRAVLDGACEIGLTADGEVLAELPFEPSRGFHAVHTDRLLSVKGAPEVVLDKCTSWRRNGASRSFDTEARADVETEVEHLALRGFRLLAVAERRVGEDYALTESDVDELELVGLLGLADPVHATAADAVEQLGRAGVDVIMITGDHPSTAEAIAAELGMLGDKRVLAGADLDELDDEQLAGEASKIAVFARVTPAQKARIVRCLRDAGRVVAMTGDGANDVPAINLAHVGIAFGSGATAAARDAADLVVADDRIETLTDGIVEGRGMWTSVREALAVLLGGNLGEIGYALGTGLISPSAALNARQLLVVNMLTDVLPTIAIAVRPPADRTPEKLLAEGPEASLGTALAREVGARAVATASAAGLAWTLTRPLATAAQARTAGLVALVSAQLAQTLTSRGRTPLVVLAAAGSVLVLFALVQLPGVSQFFGSSPLLPHQWAIALGVSVAVALAMRVWQTWPVGRSILPDLRNWARVHPAATWLPNRANPLAPESEASKHH</sequence>
<reference evidence="14 15" key="1">
    <citation type="submission" date="2019-03" db="EMBL/GenBank/DDBJ databases">
        <title>Draft genome sequences of novel Actinobacteria.</title>
        <authorList>
            <person name="Sahin N."/>
            <person name="Ay H."/>
            <person name="Saygin H."/>
        </authorList>
    </citation>
    <scope>NUCLEOTIDE SEQUENCE [LARGE SCALE GENOMIC DNA]</scope>
    <source>
        <strain evidence="14 15">16K404</strain>
    </source>
</reference>
<dbReference type="Proteomes" id="UP000294744">
    <property type="component" value="Unassembled WGS sequence"/>
</dbReference>
<feature type="transmembrane region" description="Helical" evidence="11">
    <location>
        <begin position="1410"/>
        <end position="1429"/>
    </location>
</feature>
<organism evidence="14 15">
    <name type="scientific">Saccharopolyspora aridisoli</name>
    <dbReference type="NCBI Taxonomy" id="2530385"/>
    <lineage>
        <taxon>Bacteria</taxon>
        <taxon>Bacillati</taxon>
        <taxon>Actinomycetota</taxon>
        <taxon>Actinomycetes</taxon>
        <taxon>Pseudonocardiales</taxon>
        <taxon>Pseudonocardiaceae</taxon>
        <taxon>Saccharopolyspora</taxon>
    </lineage>
</organism>
<dbReference type="SFLD" id="SFLDF00027">
    <property type="entry name" value="p-type_atpase"/>
    <property type="match status" value="1"/>
</dbReference>
<evidence type="ECO:0000259" key="13">
    <source>
        <dbReference type="Pfam" id="PF00689"/>
    </source>
</evidence>
<dbReference type="GO" id="GO:0005524">
    <property type="term" value="F:ATP binding"/>
    <property type="evidence" value="ECO:0007669"/>
    <property type="project" value="UniProtKB-KW"/>
</dbReference>
<feature type="transmembrane region" description="Helical" evidence="11">
    <location>
        <begin position="1377"/>
        <end position="1398"/>
    </location>
</feature>
<dbReference type="PRINTS" id="PR00119">
    <property type="entry name" value="CATATPASE"/>
</dbReference>
<evidence type="ECO:0000256" key="10">
    <source>
        <dbReference type="ARBA" id="ARBA00049360"/>
    </source>
</evidence>
<dbReference type="GO" id="GO:0005388">
    <property type="term" value="F:P-type calcium transporter activity"/>
    <property type="evidence" value="ECO:0007669"/>
    <property type="project" value="TreeGrafter"/>
</dbReference>
<evidence type="ECO:0000256" key="3">
    <source>
        <dbReference type="ARBA" id="ARBA00022723"/>
    </source>
</evidence>
<keyword evidence="9 11" id="KW-0472">Membrane</keyword>
<evidence type="ECO:0000256" key="11">
    <source>
        <dbReference type="SAM" id="Phobius"/>
    </source>
</evidence>
<dbReference type="SFLD" id="SFLDS00003">
    <property type="entry name" value="Haloacid_Dehalogenase"/>
    <property type="match status" value="1"/>
</dbReference>
<dbReference type="RefSeq" id="WP_132618609.1">
    <property type="nucleotide sequence ID" value="NZ_SMKV01000001.1"/>
</dbReference>
<dbReference type="Gene3D" id="3.30.70.100">
    <property type="match status" value="1"/>
</dbReference>
<dbReference type="NCBIfam" id="TIGR01494">
    <property type="entry name" value="ATPase_P-type"/>
    <property type="match status" value="2"/>
</dbReference>
<evidence type="ECO:0000259" key="12">
    <source>
        <dbReference type="Pfam" id="PF00122"/>
    </source>
</evidence>
<dbReference type="InterPro" id="IPR001757">
    <property type="entry name" value="P_typ_ATPase"/>
</dbReference>
<dbReference type="CDD" id="cd00371">
    <property type="entry name" value="HMA"/>
    <property type="match status" value="1"/>
</dbReference>
<dbReference type="InterPro" id="IPR023299">
    <property type="entry name" value="ATPase_P-typ_cyto_dom_N"/>
</dbReference>
<dbReference type="GO" id="GO:0016887">
    <property type="term" value="F:ATP hydrolysis activity"/>
    <property type="evidence" value="ECO:0007669"/>
    <property type="project" value="InterPro"/>
</dbReference>
<evidence type="ECO:0000256" key="2">
    <source>
        <dbReference type="ARBA" id="ARBA00022692"/>
    </source>
</evidence>
<keyword evidence="2 11" id="KW-0812">Transmembrane</keyword>
<dbReference type="EMBL" id="SMKV01000001">
    <property type="protein sequence ID" value="TDC96878.1"/>
    <property type="molecule type" value="Genomic_DNA"/>
</dbReference>
<dbReference type="GO" id="GO:0046872">
    <property type="term" value="F:metal ion binding"/>
    <property type="evidence" value="ECO:0007669"/>
    <property type="project" value="UniProtKB-KW"/>
</dbReference>
<dbReference type="InterPro" id="IPR008250">
    <property type="entry name" value="ATPase_P-typ_transduc_dom_A_sf"/>
</dbReference>
<keyword evidence="15" id="KW-1185">Reference proteome</keyword>
<dbReference type="InterPro" id="IPR006068">
    <property type="entry name" value="ATPase_P-typ_cation-transptr_C"/>
</dbReference>
<dbReference type="InterPro" id="IPR044492">
    <property type="entry name" value="P_typ_ATPase_HD_dom"/>
</dbReference>
<comment type="subcellular location">
    <subcellularLocation>
        <location evidence="1">Cell membrane</location>
        <topology evidence="1">Multi-pass membrane protein</topology>
    </subcellularLocation>
</comment>
<dbReference type="Pfam" id="PF00702">
    <property type="entry name" value="Hydrolase"/>
    <property type="match status" value="1"/>
</dbReference>
<evidence type="ECO:0000256" key="6">
    <source>
        <dbReference type="ARBA" id="ARBA00022842"/>
    </source>
</evidence>
<dbReference type="SUPFAM" id="SSF56784">
    <property type="entry name" value="HAD-like"/>
    <property type="match status" value="1"/>
</dbReference>
<keyword evidence="14" id="KW-0378">Hydrolase</keyword>
<proteinExistence type="predicted"/>
<feature type="domain" description="Cation-transporting P-type ATPase C-terminal" evidence="13">
    <location>
        <begin position="1274"/>
        <end position="1430"/>
    </location>
</feature>
<dbReference type="PANTHER" id="PTHR24093">
    <property type="entry name" value="CATION TRANSPORTING ATPASE"/>
    <property type="match status" value="1"/>
</dbReference>
<name>A0A4R4UWA3_9PSEU</name>
<evidence type="ECO:0000256" key="9">
    <source>
        <dbReference type="ARBA" id="ARBA00023136"/>
    </source>
</evidence>
<feature type="domain" description="P-type ATPase A" evidence="12">
    <location>
        <begin position="710"/>
        <end position="818"/>
    </location>
</feature>
<dbReference type="OrthoDB" id="9814270at2"/>
<dbReference type="InterPro" id="IPR036412">
    <property type="entry name" value="HAD-like_sf"/>
</dbReference>
<keyword evidence="6" id="KW-0460">Magnesium</keyword>
<dbReference type="Pfam" id="PF00689">
    <property type="entry name" value="Cation_ATPase_C"/>
    <property type="match status" value="1"/>
</dbReference>
<gene>
    <name evidence="14" type="ORF">E1161_01285</name>
</gene>
<dbReference type="InterPro" id="IPR018303">
    <property type="entry name" value="ATPase_P-typ_P_site"/>
</dbReference>
<dbReference type="Gene3D" id="1.20.1110.10">
    <property type="entry name" value="Calcium-transporting ATPase, transmembrane domain"/>
    <property type="match status" value="1"/>
</dbReference>
<dbReference type="InterPro" id="IPR023298">
    <property type="entry name" value="ATPase_P-typ_TM_dom_sf"/>
</dbReference>
<dbReference type="Gene3D" id="2.70.150.10">
    <property type="entry name" value="Calcium-transporting ATPase, cytoplasmic transduction domain A"/>
    <property type="match status" value="1"/>
</dbReference>
<evidence type="ECO:0000256" key="8">
    <source>
        <dbReference type="ARBA" id="ARBA00022989"/>
    </source>
</evidence>
<dbReference type="Gene3D" id="3.40.1110.10">
    <property type="entry name" value="Calcium-transporting ATPase, cytoplasmic domain N"/>
    <property type="match status" value="1"/>
</dbReference>
<comment type="catalytic activity">
    <reaction evidence="10">
        <text>ATP + H2O = ADP + phosphate + H(+)</text>
        <dbReference type="Rhea" id="RHEA:13065"/>
        <dbReference type="ChEBI" id="CHEBI:15377"/>
        <dbReference type="ChEBI" id="CHEBI:15378"/>
        <dbReference type="ChEBI" id="CHEBI:30616"/>
        <dbReference type="ChEBI" id="CHEBI:43474"/>
        <dbReference type="ChEBI" id="CHEBI:456216"/>
    </reaction>
</comment>
<dbReference type="PRINTS" id="PR00120">
    <property type="entry name" value="HATPASE"/>
</dbReference>
<evidence type="ECO:0000256" key="1">
    <source>
        <dbReference type="ARBA" id="ARBA00004651"/>
    </source>
</evidence>
<keyword evidence="7" id="KW-1278">Translocase</keyword>
<dbReference type="InterPro" id="IPR006121">
    <property type="entry name" value="HMA_dom"/>
</dbReference>
<dbReference type="InterPro" id="IPR059000">
    <property type="entry name" value="ATPase_P-type_domA"/>
</dbReference>
<keyword evidence="3" id="KW-0479">Metal-binding</keyword>
<dbReference type="InterPro" id="IPR023214">
    <property type="entry name" value="HAD_sf"/>
</dbReference>
<evidence type="ECO:0000313" key="14">
    <source>
        <dbReference type="EMBL" id="TDC96878.1"/>
    </source>
</evidence>